<keyword evidence="4 8" id="KW-0378">Hydrolase</keyword>
<sequence length="1268" mass="140924">MLVRSQRSLLRHVNHTAATAPRSAARLHFATPAHTNTRPFPAKTRPFSSTFTPYAQTKPTSIMPAADLSTYPRPPVPPPRWTSYEASRISSLVDSTLADANTFLDSLVAVPKEQRTFESIVRPLAIKMGEVDREIEPGLFMQYVHPSKEIRDASVEADKKAQEWSLEMLTRLDIYEALLDAQAHTEKEGVKLNDEEKRLLERLVLERKRNGLGLSAEKRKEYLELKKKIMGLEIEFQRACNEENGFLLFTKEELEGVPADVLSGYEEVEEGGVKKLKVTHKTPDITPIFKYAVNAETRKRANLSYEAKTLANASVLSDIVKLRHEAAQLLGYKNHAEWVLEVKMSKKPSEVHAFLEDLESKLRPLGLKERETLLALKKEECEQRGWSFDGKFNLWDYRYYDRLHVEKTLDLDDNLVKEYFPVSHIVPAILDVYKELLGVELIPVPKTEEAGGETWHADADMYAVWEAGQAGKDGAFLGYMHLDLFPRANKYGHAAVFPLLPAYTSPEHGRQYPVVAMVANLSKPTPGRPATMKHGDVVTFFHEAGHAYHGLLSKTQFARFHGTAVARDFVEAPSQMLENWCWEPHVLRMISSHYETGKSLPQDLIDKLIKSRTVGQGLFNLRQLFFGKYDMALHTDKYNLSPDEMSKLWCDLREETSLVTIGEEVVGGQSGFAHIAGGYSAGYYGYLWSQVFSADMYETVFSKDPMSKEGGQRYRKEILQPGGSRDEMDSLVKFLGRKPTNDAFLKSLLGMLRWLFPSGASSTLLSWFRQTARTLDTQVRPPPPPHLLPPISPRPHPLVLHHRPMPSVDTEPARPSLRKAIAQLPLPPVPAITSSTWRTHSSFHSAQSWAFEAPEGEGILDYERLEHVGDALLGAEIALMIDEQYPRVVTGVRSLVKACLVENITLAQISQRLGLPEQILCSYGQRASIRANPGVQACVFEAFLASLHAEQGAAAMRTFIRAIYSPLLPATVEALRPLFVSVPSTNGAVNYVGQLMEWSMKKGCPGRSVQFNQSQRNGNLPHNPAWVVECTVADAASGIGGQTFVGTGTTIAKAKNEWSGRKGVFGSCNRSLNSPAASFSQLVLLLSSLARAMASSNNSSALPAVRDAVAQLPLPVIPQLEGAAWYTHTSLYGARHQPFEAKEGEDVLDYERLEHVGDALLGAEVTLLVHKLFPRLLVKATLVSNQTLAIISSRLGFPSQLRAAAAQLYQLRINPLVQASMFEAYLAQLHIEKGHSAFQSFVTSLYSSLVPVVVQAFRSAKPAAPTAA</sequence>
<feature type="coiled-coil region" evidence="9">
    <location>
        <begin position="215"/>
        <end position="242"/>
    </location>
</feature>
<dbReference type="PANTHER" id="PTHR11804">
    <property type="entry name" value="PROTEASE M3 THIMET OLIGOPEPTIDASE-RELATED"/>
    <property type="match status" value="1"/>
</dbReference>
<reference evidence="11 12" key="1">
    <citation type="submission" date="2015-07" db="EMBL/GenBank/DDBJ databases">
        <authorList>
            <person name="Cajimat M.N.B."/>
            <person name="Milazzo M.L."/>
            <person name="Fulhorst C.F."/>
        </authorList>
    </citation>
    <scope>NUCLEOTIDE SEQUENCE [LARGE SCALE GENOMIC DNA]</scope>
    <source>
        <strain evidence="11">Single colony</strain>
    </source>
</reference>
<dbReference type="Gene3D" id="3.40.390.10">
    <property type="entry name" value="Collagenase (Catalytic Domain)"/>
    <property type="match status" value="1"/>
</dbReference>
<evidence type="ECO:0000256" key="7">
    <source>
        <dbReference type="ARBA" id="ARBA00025208"/>
    </source>
</evidence>
<dbReference type="Gene3D" id="1.10.1370.10">
    <property type="entry name" value="Neurolysin, domain 3"/>
    <property type="match status" value="1"/>
</dbReference>
<feature type="domain" description="RNase III" evidence="10">
    <location>
        <begin position="839"/>
        <end position="952"/>
    </location>
</feature>
<keyword evidence="3 8" id="KW-0479">Metal-binding</keyword>
<dbReference type="InterPro" id="IPR036389">
    <property type="entry name" value="RNase_III_sf"/>
</dbReference>
<dbReference type="CDD" id="cd06455">
    <property type="entry name" value="M3A_TOP"/>
    <property type="match status" value="1"/>
</dbReference>
<dbReference type="PROSITE" id="PS50142">
    <property type="entry name" value="RNASE_3_2"/>
    <property type="match status" value="2"/>
</dbReference>
<dbReference type="InterPro" id="IPR024080">
    <property type="entry name" value="Neurolysin/TOP_N"/>
</dbReference>
<evidence type="ECO:0000256" key="2">
    <source>
        <dbReference type="ARBA" id="ARBA00022670"/>
    </source>
</evidence>
<evidence type="ECO:0000313" key="11">
    <source>
        <dbReference type="EMBL" id="CTR04934.1"/>
    </source>
</evidence>
<dbReference type="CDD" id="cd00048">
    <property type="entry name" value="DSRM_SF"/>
    <property type="match status" value="1"/>
</dbReference>
<dbReference type="InterPro" id="IPR045090">
    <property type="entry name" value="Pept_M3A_M3B"/>
</dbReference>
<comment type="similarity">
    <text evidence="1 8">Belongs to the peptidase M3 family.</text>
</comment>
<dbReference type="CDD" id="cd00593">
    <property type="entry name" value="RIBOc"/>
    <property type="match status" value="2"/>
</dbReference>
<dbReference type="InterPro" id="IPR000999">
    <property type="entry name" value="RNase_III_dom"/>
</dbReference>
<evidence type="ECO:0000256" key="1">
    <source>
        <dbReference type="ARBA" id="ARBA00006040"/>
    </source>
</evidence>
<comment type="function">
    <text evidence="7">Cleaves proteins, imported into the mitochondrion, to their mature size. While most mitochondrial precursor proteins are processed to the mature form in one step by mitochondrial processing peptidase (MPP), the sequential cleavage by MIP of an octapeptide after initial processing by MPP is a required step for a subgroup of nuclear-encoded precursor proteins destined for the matrix or the inner membrane.</text>
</comment>
<dbReference type="GO" id="GO:0006508">
    <property type="term" value="P:proteolysis"/>
    <property type="evidence" value="ECO:0007669"/>
    <property type="project" value="UniProtKB-KW"/>
</dbReference>
<evidence type="ECO:0000256" key="8">
    <source>
        <dbReference type="RuleBase" id="RU003435"/>
    </source>
</evidence>
<dbReference type="GO" id="GO:0046872">
    <property type="term" value="F:metal ion binding"/>
    <property type="evidence" value="ECO:0007669"/>
    <property type="project" value="UniProtKB-UniRule"/>
</dbReference>
<dbReference type="GO" id="GO:0004222">
    <property type="term" value="F:metalloendopeptidase activity"/>
    <property type="evidence" value="ECO:0007669"/>
    <property type="project" value="InterPro"/>
</dbReference>
<keyword evidence="2 8" id="KW-0645">Protease</keyword>
<keyword evidence="5 8" id="KW-0862">Zinc</keyword>
<evidence type="ECO:0000313" key="12">
    <source>
        <dbReference type="Proteomes" id="UP000199069"/>
    </source>
</evidence>
<accession>A0A0K3C5I1</accession>
<gene>
    <name evidence="11" type="primary">FGENESH: predicted gene_1.795</name>
    <name evidence="11" type="ORF">BN2166_0007950</name>
</gene>
<keyword evidence="6 8" id="KW-0482">Metalloprotease</keyword>
<dbReference type="STRING" id="5286.A0A0K3C5I1"/>
<evidence type="ECO:0000256" key="4">
    <source>
        <dbReference type="ARBA" id="ARBA00022801"/>
    </source>
</evidence>
<keyword evidence="9" id="KW-0175">Coiled coil</keyword>
<dbReference type="PANTHER" id="PTHR11804:SF84">
    <property type="entry name" value="SACCHAROLYSIN"/>
    <property type="match status" value="1"/>
</dbReference>
<dbReference type="SUPFAM" id="SSF69065">
    <property type="entry name" value="RNase III domain-like"/>
    <property type="match status" value="2"/>
</dbReference>
<protein>
    <submittedName>
        <fullName evidence="11">BY PROTMAP: gi|342319282|gb|EGU11231.1| Metallopeptidase MepB [Rhodotorula glutinis ATCC 204091]</fullName>
    </submittedName>
</protein>
<dbReference type="GO" id="GO:0005758">
    <property type="term" value="C:mitochondrial intermembrane space"/>
    <property type="evidence" value="ECO:0007669"/>
    <property type="project" value="TreeGrafter"/>
</dbReference>
<evidence type="ECO:0000256" key="3">
    <source>
        <dbReference type="ARBA" id="ARBA00022723"/>
    </source>
</evidence>
<dbReference type="AlphaFoldDB" id="A0A0K3C5I1"/>
<dbReference type="GO" id="GO:0006518">
    <property type="term" value="P:peptide metabolic process"/>
    <property type="evidence" value="ECO:0007669"/>
    <property type="project" value="TreeGrafter"/>
</dbReference>
<dbReference type="InterPro" id="IPR024077">
    <property type="entry name" value="Neurolysin/TOP_dom2"/>
</dbReference>
<dbReference type="Proteomes" id="UP000199069">
    <property type="component" value="Unassembled WGS sequence"/>
</dbReference>
<evidence type="ECO:0000256" key="5">
    <source>
        <dbReference type="ARBA" id="ARBA00022833"/>
    </source>
</evidence>
<dbReference type="Gene3D" id="1.20.1050.40">
    <property type="entry name" value="Endopeptidase. Chain P, domain 1"/>
    <property type="match status" value="1"/>
</dbReference>
<dbReference type="SUPFAM" id="SSF54768">
    <property type="entry name" value="dsRNA-binding domain-like"/>
    <property type="match status" value="1"/>
</dbReference>
<dbReference type="InterPro" id="IPR024079">
    <property type="entry name" value="MetalloPept_cat_dom_sf"/>
</dbReference>
<evidence type="ECO:0000256" key="6">
    <source>
        <dbReference type="ARBA" id="ARBA00023049"/>
    </source>
</evidence>
<dbReference type="InterPro" id="IPR001567">
    <property type="entry name" value="Pept_M3A_M3B_dom"/>
</dbReference>
<feature type="domain" description="RNase III" evidence="10">
    <location>
        <begin position="1126"/>
        <end position="1234"/>
    </location>
</feature>
<comment type="cofactor">
    <cofactor evidence="8">
        <name>Zn(2+)</name>
        <dbReference type="ChEBI" id="CHEBI:29105"/>
    </cofactor>
    <text evidence="8">Binds 1 zinc ion.</text>
</comment>
<dbReference type="SMART" id="SM00535">
    <property type="entry name" value="RIBOc"/>
    <property type="match status" value="2"/>
</dbReference>
<dbReference type="SUPFAM" id="SSF55486">
    <property type="entry name" value="Metalloproteases ('zincins'), catalytic domain"/>
    <property type="match status" value="1"/>
</dbReference>
<name>A0A0K3C5I1_RHOTO</name>
<evidence type="ECO:0000256" key="9">
    <source>
        <dbReference type="SAM" id="Coils"/>
    </source>
</evidence>
<dbReference type="Pfam" id="PF01432">
    <property type="entry name" value="Peptidase_M3"/>
    <property type="match status" value="1"/>
</dbReference>
<dbReference type="Gene3D" id="1.10.1520.10">
    <property type="entry name" value="Ribonuclease III domain"/>
    <property type="match status" value="2"/>
</dbReference>
<keyword evidence="12" id="KW-1185">Reference proteome</keyword>
<dbReference type="GO" id="GO:0006396">
    <property type="term" value="P:RNA processing"/>
    <property type="evidence" value="ECO:0007669"/>
    <property type="project" value="InterPro"/>
</dbReference>
<dbReference type="FunFam" id="3.40.390.10:FF:000074">
    <property type="entry name" value="Metalloprotease"/>
    <property type="match status" value="1"/>
</dbReference>
<dbReference type="EMBL" id="CWKI01000001">
    <property type="protein sequence ID" value="CTR04934.1"/>
    <property type="molecule type" value="Genomic_DNA"/>
</dbReference>
<dbReference type="GO" id="GO:0004525">
    <property type="term" value="F:ribonuclease III activity"/>
    <property type="evidence" value="ECO:0007669"/>
    <property type="project" value="InterPro"/>
</dbReference>
<proteinExistence type="inferred from homology"/>
<organism evidence="11 12">
    <name type="scientific">Rhodotorula toruloides</name>
    <name type="common">Yeast</name>
    <name type="synonym">Rhodosporidium toruloides</name>
    <dbReference type="NCBI Taxonomy" id="5286"/>
    <lineage>
        <taxon>Eukaryota</taxon>
        <taxon>Fungi</taxon>
        <taxon>Dikarya</taxon>
        <taxon>Basidiomycota</taxon>
        <taxon>Pucciniomycotina</taxon>
        <taxon>Microbotryomycetes</taxon>
        <taxon>Sporidiobolales</taxon>
        <taxon>Sporidiobolaceae</taxon>
        <taxon>Rhodotorula</taxon>
    </lineage>
</organism>
<dbReference type="Gene3D" id="3.30.160.20">
    <property type="match status" value="1"/>
</dbReference>
<evidence type="ECO:0000259" key="10">
    <source>
        <dbReference type="PROSITE" id="PS50142"/>
    </source>
</evidence>